<dbReference type="Proteomes" id="UP000479710">
    <property type="component" value="Unassembled WGS sequence"/>
</dbReference>
<feature type="chain" id="PRO_5026107026" description="Wall-associated receptor kinase galacturonan-binding domain-containing protein" evidence="3">
    <location>
        <begin position="35"/>
        <end position="161"/>
    </location>
</feature>
<evidence type="ECO:0000256" key="3">
    <source>
        <dbReference type="SAM" id="SignalP"/>
    </source>
</evidence>
<comment type="caution">
    <text evidence="5">The sequence shown here is derived from an EMBL/GenBank/DDBJ whole genome shotgun (WGS) entry which is preliminary data.</text>
</comment>
<protein>
    <recommendedName>
        <fullName evidence="4">Wall-associated receptor kinase galacturonan-binding domain-containing protein</fullName>
    </recommendedName>
</protein>
<feature type="signal peptide" evidence="3">
    <location>
        <begin position="1"/>
        <end position="34"/>
    </location>
</feature>
<gene>
    <name evidence="5" type="ORF">E2562_018552</name>
</gene>
<organism evidence="5 6">
    <name type="scientific">Oryza meyeriana var. granulata</name>
    <dbReference type="NCBI Taxonomy" id="110450"/>
    <lineage>
        <taxon>Eukaryota</taxon>
        <taxon>Viridiplantae</taxon>
        <taxon>Streptophyta</taxon>
        <taxon>Embryophyta</taxon>
        <taxon>Tracheophyta</taxon>
        <taxon>Spermatophyta</taxon>
        <taxon>Magnoliopsida</taxon>
        <taxon>Liliopsida</taxon>
        <taxon>Poales</taxon>
        <taxon>Poaceae</taxon>
        <taxon>BOP clade</taxon>
        <taxon>Oryzoideae</taxon>
        <taxon>Oryzeae</taxon>
        <taxon>Oryzinae</taxon>
        <taxon>Oryza</taxon>
        <taxon>Oryza meyeriana</taxon>
    </lineage>
</organism>
<feature type="domain" description="Wall-associated receptor kinase galacturonan-binding" evidence="4">
    <location>
        <begin position="40"/>
        <end position="82"/>
    </location>
</feature>
<evidence type="ECO:0000259" key="4">
    <source>
        <dbReference type="Pfam" id="PF13947"/>
    </source>
</evidence>
<dbReference type="GO" id="GO:0016020">
    <property type="term" value="C:membrane"/>
    <property type="evidence" value="ECO:0007669"/>
    <property type="project" value="UniProtKB-SubCell"/>
</dbReference>
<evidence type="ECO:0000256" key="1">
    <source>
        <dbReference type="ARBA" id="ARBA00004167"/>
    </source>
</evidence>
<dbReference type="Pfam" id="PF13947">
    <property type="entry name" value="GUB_WAK_bind"/>
    <property type="match status" value="1"/>
</dbReference>
<evidence type="ECO:0000256" key="2">
    <source>
        <dbReference type="ARBA" id="ARBA00022729"/>
    </source>
</evidence>
<dbReference type="GO" id="GO:0030247">
    <property type="term" value="F:polysaccharide binding"/>
    <property type="evidence" value="ECO:0007669"/>
    <property type="project" value="InterPro"/>
</dbReference>
<proteinExistence type="predicted"/>
<evidence type="ECO:0000313" key="6">
    <source>
        <dbReference type="Proteomes" id="UP000479710"/>
    </source>
</evidence>
<keyword evidence="2 3" id="KW-0732">Signal</keyword>
<evidence type="ECO:0000313" key="5">
    <source>
        <dbReference type="EMBL" id="KAF0933456.1"/>
    </source>
</evidence>
<dbReference type="OrthoDB" id="695736at2759"/>
<dbReference type="InterPro" id="IPR025287">
    <property type="entry name" value="WAK_GUB"/>
</dbReference>
<accession>A0A6G1F946</accession>
<reference evidence="5 6" key="1">
    <citation type="submission" date="2019-11" db="EMBL/GenBank/DDBJ databases">
        <title>Whole genome sequence of Oryza granulata.</title>
        <authorList>
            <person name="Li W."/>
        </authorList>
    </citation>
    <scope>NUCLEOTIDE SEQUENCE [LARGE SCALE GENOMIC DNA]</scope>
    <source>
        <strain evidence="6">cv. Menghai</strain>
        <tissue evidence="5">Leaf</tissue>
    </source>
</reference>
<keyword evidence="6" id="KW-1185">Reference proteome</keyword>
<dbReference type="EMBL" id="SPHZ02000001">
    <property type="protein sequence ID" value="KAF0933456.1"/>
    <property type="molecule type" value="Genomic_DNA"/>
</dbReference>
<comment type="subcellular location">
    <subcellularLocation>
        <location evidence="1">Membrane</location>
        <topology evidence="1">Single-pass membrane protein</topology>
    </subcellularLocation>
</comment>
<dbReference type="PANTHER" id="PTHR33491">
    <property type="entry name" value="OSJNBA0016N04.9 PROTEIN"/>
    <property type="match status" value="1"/>
</dbReference>
<dbReference type="AlphaFoldDB" id="A0A6G1F946"/>
<name>A0A6G1F946_9ORYZ</name>
<sequence length="161" mass="17406">MLPVRFIALCLLESAGGCLSVLLVCLAPVTPASAQQPPGCPDKCGNISVPYPFGIAPGCARDIGFELDCNHTYSPPRLFLSGSSRELVSLSLAEGEAEPVYQQLGSTTCRYVFLAEDKWINTTFRGRANFNRTDDFAVPVVADWAIWNVRNCSASKGNETD</sequence>